<organism evidence="2 3">
    <name type="scientific">Metabacillus rhizolycopersici</name>
    <dbReference type="NCBI Taxonomy" id="2875709"/>
    <lineage>
        <taxon>Bacteria</taxon>
        <taxon>Bacillati</taxon>
        <taxon>Bacillota</taxon>
        <taxon>Bacilli</taxon>
        <taxon>Bacillales</taxon>
        <taxon>Bacillaceae</taxon>
        <taxon>Metabacillus</taxon>
    </lineage>
</organism>
<dbReference type="RefSeq" id="WP_224136038.1">
    <property type="nucleotide sequence ID" value="NZ_JAIQUM010000001.1"/>
</dbReference>
<dbReference type="PANTHER" id="PTHR46246">
    <property type="entry name" value="GUANOSINE-3',5'-BIS(DIPHOSPHATE) 3'-PYROPHOSPHOHYDROLASE MESH1"/>
    <property type="match status" value="1"/>
</dbReference>
<dbReference type="SMART" id="SM00471">
    <property type="entry name" value="HDc"/>
    <property type="match status" value="1"/>
</dbReference>
<comment type="caution">
    <text evidence="2">The sequence shown here is derived from an EMBL/GenBank/DDBJ whole genome shotgun (WGS) entry which is preliminary data.</text>
</comment>
<feature type="domain" description="HD/PDEase" evidence="1">
    <location>
        <begin position="21"/>
        <end position="127"/>
    </location>
</feature>
<accession>A0ABS7ULM1</accession>
<keyword evidence="3" id="KW-1185">Reference proteome</keyword>
<evidence type="ECO:0000259" key="1">
    <source>
        <dbReference type="SMART" id="SM00471"/>
    </source>
</evidence>
<dbReference type="InterPro" id="IPR003607">
    <property type="entry name" value="HD/PDEase_dom"/>
</dbReference>
<dbReference type="Proteomes" id="UP001165287">
    <property type="component" value="Unassembled WGS sequence"/>
</dbReference>
<sequence>MIDLAKSFAENAHQGQLRKISGASYFTHLENVAFILGNAGFSNEVIAAGYLHDIIEDTNVTETQLLGLFGHEIVQLVIANSEDKSLEWEVRKGKTIVKTKTASIQIKALIAADKLDNSHDLLQQYQKHGDKVWSYFNRGYEKQAWYYHHLVDALYDGLTDTEIPSFFHDLRWNVEELFGG</sequence>
<dbReference type="SUPFAM" id="SSF109604">
    <property type="entry name" value="HD-domain/PDEase-like"/>
    <property type="match status" value="1"/>
</dbReference>
<dbReference type="EMBL" id="JAIQUM010000001">
    <property type="protein sequence ID" value="MBZ5748848.1"/>
    <property type="molecule type" value="Genomic_DNA"/>
</dbReference>
<dbReference type="PANTHER" id="PTHR46246:SF1">
    <property type="entry name" value="GUANOSINE-3',5'-BIS(DIPHOSPHATE) 3'-PYROPHOSPHOHYDROLASE MESH1"/>
    <property type="match status" value="1"/>
</dbReference>
<name>A0ABS7ULM1_9BACI</name>
<evidence type="ECO:0000313" key="3">
    <source>
        <dbReference type="Proteomes" id="UP001165287"/>
    </source>
</evidence>
<reference evidence="2" key="1">
    <citation type="submission" date="2024-05" db="EMBL/GenBank/DDBJ databases">
        <title>Metabacillus sp. nov., isolated from the rhizosphere soil of tomato plants.</title>
        <authorList>
            <person name="Ma R."/>
        </authorList>
    </citation>
    <scope>NUCLEOTIDE SEQUENCE</scope>
    <source>
        <strain evidence="2">DBTR6</strain>
    </source>
</reference>
<evidence type="ECO:0000313" key="2">
    <source>
        <dbReference type="EMBL" id="MBZ5748848.1"/>
    </source>
</evidence>
<protein>
    <submittedName>
        <fullName evidence="2">HD domain-containing protein</fullName>
    </submittedName>
</protein>
<dbReference type="Gene3D" id="1.10.3210.10">
    <property type="entry name" value="Hypothetical protein af1432"/>
    <property type="match status" value="1"/>
</dbReference>
<dbReference type="InterPro" id="IPR052194">
    <property type="entry name" value="MESH1"/>
</dbReference>
<dbReference type="Pfam" id="PF13328">
    <property type="entry name" value="HD_4"/>
    <property type="match status" value="1"/>
</dbReference>
<gene>
    <name evidence="2" type="ORF">K9V48_00925</name>
</gene>
<proteinExistence type="predicted"/>